<dbReference type="InterPro" id="IPR000073">
    <property type="entry name" value="AB_hydrolase_1"/>
</dbReference>
<dbReference type="EMBL" id="CP048222">
    <property type="protein sequence ID" value="QHT70850.1"/>
    <property type="molecule type" value="Genomic_DNA"/>
</dbReference>
<feature type="domain" description="AB hydrolase-1" evidence="2">
    <location>
        <begin position="51"/>
        <end position="138"/>
    </location>
</feature>
<dbReference type="AlphaFoldDB" id="A0A6C0GTZ7"/>
<dbReference type="PANTHER" id="PTHR43798">
    <property type="entry name" value="MONOACYLGLYCEROL LIPASE"/>
    <property type="match status" value="1"/>
</dbReference>
<reference evidence="3 4" key="1">
    <citation type="submission" date="2020-01" db="EMBL/GenBank/DDBJ databases">
        <authorList>
            <person name="Kim M.K."/>
        </authorList>
    </citation>
    <scope>NUCLEOTIDE SEQUENCE [LARGE SCALE GENOMIC DNA]</scope>
    <source>
        <strain evidence="3 4">172606-1</strain>
    </source>
</reference>
<sequence length="158" mass="18091">MYKLFLLLLLITSCKSNKPKEVNQFDPFHYDPQAYEKVRLNYIVKGKGDTTLFFIHGWNLDHTYWQNQEGEFSQSYRLVLFDLAGCGRSGKNRKNWTIESFARDITMVINKEHLKNVILIAHSMGGEIALEVAANSQKVIGIMYAPGKTALICDEQLS</sequence>
<dbReference type="PANTHER" id="PTHR43798:SF31">
    <property type="entry name" value="AB HYDROLASE SUPERFAMILY PROTEIN YCLE"/>
    <property type="match status" value="1"/>
</dbReference>
<dbReference type="Gene3D" id="3.40.50.1820">
    <property type="entry name" value="alpha/beta hydrolase"/>
    <property type="match status" value="1"/>
</dbReference>
<dbReference type="InterPro" id="IPR050266">
    <property type="entry name" value="AB_hydrolase_sf"/>
</dbReference>
<dbReference type="RefSeq" id="WP_162446807.1">
    <property type="nucleotide sequence ID" value="NZ_CP048222.1"/>
</dbReference>
<dbReference type="InterPro" id="IPR029058">
    <property type="entry name" value="AB_hydrolase_fold"/>
</dbReference>
<dbReference type="Pfam" id="PF00561">
    <property type="entry name" value="Abhydrolase_1"/>
    <property type="match status" value="1"/>
</dbReference>
<dbReference type="KEGG" id="rhoz:GXP67_31490"/>
<dbReference type="Proteomes" id="UP000480178">
    <property type="component" value="Chromosome"/>
</dbReference>
<gene>
    <name evidence="3" type="ORF">GXP67_31490</name>
</gene>
<organism evidence="3 4">
    <name type="scientific">Rhodocytophaga rosea</name>
    <dbReference type="NCBI Taxonomy" id="2704465"/>
    <lineage>
        <taxon>Bacteria</taxon>
        <taxon>Pseudomonadati</taxon>
        <taxon>Bacteroidota</taxon>
        <taxon>Cytophagia</taxon>
        <taxon>Cytophagales</taxon>
        <taxon>Rhodocytophagaceae</taxon>
        <taxon>Rhodocytophaga</taxon>
    </lineage>
</organism>
<evidence type="ECO:0000256" key="1">
    <source>
        <dbReference type="ARBA" id="ARBA00022801"/>
    </source>
</evidence>
<name>A0A6C0GTZ7_9BACT</name>
<dbReference type="SUPFAM" id="SSF53474">
    <property type="entry name" value="alpha/beta-Hydrolases"/>
    <property type="match status" value="1"/>
</dbReference>
<proteinExistence type="predicted"/>
<keyword evidence="1 3" id="KW-0378">Hydrolase</keyword>
<dbReference type="GO" id="GO:0016020">
    <property type="term" value="C:membrane"/>
    <property type="evidence" value="ECO:0007669"/>
    <property type="project" value="TreeGrafter"/>
</dbReference>
<evidence type="ECO:0000313" key="4">
    <source>
        <dbReference type="Proteomes" id="UP000480178"/>
    </source>
</evidence>
<evidence type="ECO:0000313" key="3">
    <source>
        <dbReference type="EMBL" id="QHT70850.1"/>
    </source>
</evidence>
<dbReference type="GO" id="GO:0016787">
    <property type="term" value="F:hydrolase activity"/>
    <property type="evidence" value="ECO:0007669"/>
    <property type="project" value="UniProtKB-KW"/>
</dbReference>
<keyword evidence="4" id="KW-1185">Reference proteome</keyword>
<protein>
    <submittedName>
        <fullName evidence="3">Alpha/beta hydrolase</fullName>
    </submittedName>
</protein>
<accession>A0A6C0GTZ7</accession>
<evidence type="ECO:0000259" key="2">
    <source>
        <dbReference type="Pfam" id="PF00561"/>
    </source>
</evidence>